<dbReference type="RefSeq" id="WP_211604092.1">
    <property type="nucleotide sequence ID" value="NZ_JAGSNF010000021.1"/>
</dbReference>
<sequence>MSMFRLVHPLVAANEAGMVVLGVGRLPDMGSSWVRTALYGRPVVRSSDDP</sequence>
<dbReference type="AlphaFoldDB" id="A0A941D9R9"/>
<protein>
    <submittedName>
        <fullName evidence="1">Uncharacterized protein</fullName>
    </submittedName>
</protein>
<evidence type="ECO:0000313" key="2">
    <source>
        <dbReference type="Proteomes" id="UP000677016"/>
    </source>
</evidence>
<comment type="caution">
    <text evidence="1">The sequence shown here is derived from an EMBL/GenBank/DDBJ whole genome shotgun (WGS) entry which is preliminary data.</text>
</comment>
<proteinExistence type="predicted"/>
<keyword evidence="2" id="KW-1185">Reference proteome</keyword>
<reference evidence="1" key="1">
    <citation type="submission" date="2021-04" db="EMBL/GenBank/DDBJ databases">
        <title>Phycicoccus avicenniae sp. nov., a novel endophytic actinomycetes isolated from branch of Avicennia mariana.</title>
        <authorList>
            <person name="Tuo L."/>
        </authorList>
    </citation>
    <scope>NUCLEOTIDE SEQUENCE</scope>
    <source>
        <strain evidence="1">BSK3Z-2</strain>
    </source>
</reference>
<accession>A0A941D9R9</accession>
<gene>
    <name evidence="1" type="ORF">KC207_14830</name>
</gene>
<dbReference type="EMBL" id="JAGSNF010000021">
    <property type="protein sequence ID" value="MBR7744568.1"/>
    <property type="molecule type" value="Genomic_DNA"/>
</dbReference>
<organism evidence="1 2">
    <name type="scientific">Phycicoccus avicenniae</name>
    <dbReference type="NCBI Taxonomy" id="2828860"/>
    <lineage>
        <taxon>Bacteria</taxon>
        <taxon>Bacillati</taxon>
        <taxon>Actinomycetota</taxon>
        <taxon>Actinomycetes</taxon>
        <taxon>Micrococcales</taxon>
        <taxon>Intrasporangiaceae</taxon>
        <taxon>Phycicoccus</taxon>
    </lineage>
</organism>
<evidence type="ECO:0000313" key="1">
    <source>
        <dbReference type="EMBL" id="MBR7744568.1"/>
    </source>
</evidence>
<dbReference type="Proteomes" id="UP000677016">
    <property type="component" value="Unassembled WGS sequence"/>
</dbReference>
<name>A0A941D9R9_9MICO</name>